<dbReference type="FunFam" id="2.70.170.10:FF:000106">
    <property type="entry name" value="Si:ch211-39a7.1"/>
    <property type="match status" value="1"/>
</dbReference>
<dbReference type="SUPFAM" id="SSF63712">
    <property type="entry name" value="Nicotinic receptor ligand binding domain-like"/>
    <property type="match status" value="1"/>
</dbReference>
<evidence type="ECO:0000259" key="1">
    <source>
        <dbReference type="Pfam" id="PF02931"/>
    </source>
</evidence>
<evidence type="ECO:0000313" key="3">
    <source>
        <dbReference type="Proteomes" id="UP001054945"/>
    </source>
</evidence>
<organism evidence="2 3">
    <name type="scientific">Caerostris extrusa</name>
    <name type="common">Bark spider</name>
    <name type="synonym">Caerostris bankana</name>
    <dbReference type="NCBI Taxonomy" id="172846"/>
    <lineage>
        <taxon>Eukaryota</taxon>
        <taxon>Metazoa</taxon>
        <taxon>Ecdysozoa</taxon>
        <taxon>Arthropoda</taxon>
        <taxon>Chelicerata</taxon>
        <taxon>Arachnida</taxon>
        <taxon>Araneae</taxon>
        <taxon>Araneomorphae</taxon>
        <taxon>Entelegynae</taxon>
        <taxon>Araneoidea</taxon>
        <taxon>Araneidae</taxon>
        <taxon>Caerostris</taxon>
    </lineage>
</organism>
<dbReference type="GO" id="GO:0016020">
    <property type="term" value="C:membrane"/>
    <property type="evidence" value="ECO:0007669"/>
    <property type="project" value="InterPro"/>
</dbReference>
<dbReference type="GO" id="GO:0005230">
    <property type="term" value="F:extracellular ligand-gated monoatomic ion channel activity"/>
    <property type="evidence" value="ECO:0007669"/>
    <property type="project" value="InterPro"/>
</dbReference>
<protein>
    <submittedName>
        <fullName evidence="2">Acetylcholine receptor subunit alpha-like</fullName>
    </submittedName>
</protein>
<dbReference type="InterPro" id="IPR036734">
    <property type="entry name" value="Neur_chan_lig-bd_sf"/>
</dbReference>
<dbReference type="Pfam" id="PF02931">
    <property type="entry name" value="Neur_chan_LBD"/>
    <property type="match status" value="1"/>
</dbReference>
<feature type="non-terminal residue" evidence="2">
    <location>
        <position position="1"/>
    </location>
</feature>
<reference evidence="2 3" key="1">
    <citation type="submission" date="2021-06" db="EMBL/GenBank/DDBJ databases">
        <title>Caerostris extrusa draft genome.</title>
        <authorList>
            <person name="Kono N."/>
            <person name="Arakawa K."/>
        </authorList>
    </citation>
    <scope>NUCLEOTIDE SEQUENCE [LARGE SCALE GENOMIC DNA]</scope>
</reference>
<dbReference type="Proteomes" id="UP001054945">
    <property type="component" value="Unassembled WGS sequence"/>
</dbReference>
<keyword evidence="2" id="KW-0675">Receptor</keyword>
<proteinExistence type="predicted"/>
<gene>
    <name evidence="2" type="primary">ARA1</name>
    <name evidence="2" type="ORF">CEXT_499661</name>
</gene>
<name>A0AAV4XWY6_CAEEX</name>
<dbReference type="AlphaFoldDB" id="A0AAV4XWY6"/>
<evidence type="ECO:0000313" key="2">
    <source>
        <dbReference type="EMBL" id="GIY98415.1"/>
    </source>
</evidence>
<keyword evidence="3" id="KW-1185">Reference proteome</keyword>
<sequence>VDLRHKDEVEGTNRVELGIDLSEFYLSVEWDILDVPAIRNEKFYTCCEEPYIDITFNISMRRKTLFYTVNSLFRAWACPSDGAGLYLPSDSGEKVSSPSPSCSRLPSSSCCWPRSSRPPHSCGAPCSASAPTLHHDPRHTLHLRHGGRAQRPLQHMRIYLTSTFSDYLLIREKFVEDSIHPHSSARPYGTYVALQGNSSFNFPDFSVQLFELCVQTQEQNTDFYCGIARFTKKTLLFSQFRHNFQRIA</sequence>
<accession>A0AAV4XWY6</accession>
<dbReference type="EMBL" id="BPLR01000925">
    <property type="protein sequence ID" value="GIY98415.1"/>
    <property type="molecule type" value="Genomic_DNA"/>
</dbReference>
<feature type="domain" description="Neurotransmitter-gated ion-channel ligand-binding" evidence="1">
    <location>
        <begin position="2"/>
        <end position="64"/>
    </location>
</feature>
<comment type="caution">
    <text evidence="2">The sequence shown here is derived from an EMBL/GenBank/DDBJ whole genome shotgun (WGS) entry which is preliminary data.</text>
</comment>
<dbReference type="InterPro" id="IPR006202">
    <property type="entry name" value="Neur_chan_lig-bd"/>
</dbReference>
<dbReference type="Gene3D" id="2.70.170.10">
    <property type="entry name" value="Neurotransmitter-gated ion-channel ligand-binding domain"/>
    <property type="match status" value="1"/>
</dbReference>